<evidence type="ECO:0000313" key="2">
    <source>
        <dbReference type="EMBL" id="MFD1371718.1"/>
    </source>
</evidence>
<feature type="compositionally biased region" description="Low complexity" evidence="1">
    <location>
        <begin position="236"/>
        <end position="251"/>
    </location>
</feature>
<dbReference type="RefSeq" id="WP_317791146.1">
    <property type="nucleotide sequence ID" value="NZ_AP028461.1"/>
</dbReference>
<comment type="caution">
    <text evidence="2">The sequence shown here is derived from an EMBL/GenBank/DDBJ whole genome shotgun (WGS) entry which is preliminary data.</text>
</comment>
<protein>
    <submittedName>
        <fullName evidence="2">Uncharacterized protein</fullName>
    </submittedName>
</protein>
<reference evidence="3" key="1">
    <citation type="journal article" date="2019" name="Int. J. Syst. Evol. Microbiol.">
        <title>The Global Catalogue of Microorganisms (GCM) 10K type strain sequencing project: providing services to taxonomists for standard genome sequencing and annotation.</title>
        <authorList>
            <consortium name="The Broad Institute Genomics Platform"/>
            <consortium name="The Broad Institute Genome Sequencing Center for Infectious Disease"/>
            <person name="Wu L."/>
            <person name="Ma J."/>
        </authorList>
    </citation>
    <scope>NUCLEOTIDE SEQUENCE [LARGE SCALE GENOMIC DNA]</scope>
    <source>
        <strain evidence="3">CCM 7526</strain>
    </source>
</reference>
<dbReference type="Proteomes" id="UP001597183">
    <property type="component" value="Unassembled WGS sequence"/>
</dbReference>
<proteinExistence type="predicted"/>
<evidence type="ECO:0000256" key="1">
    <source>
        <dbReference type="SAM" id="MobiDB-lite"/>
    </source>
</evidence>
<gene>
    <name evidence="2" type="ORF">ACFQ5G_40835</name>
</gene>
<feature type="region of interest" description="Disordered" evidence="1">
    <location>
        <begin position="230"/>
        <end position="416"/>
    </location>
</feature>
<keyword evidence="3" id="KW-1185">Reference proteome</keyword>
<accession>A0ABW4AN48</accession>
<evidence type="ECO:0000313" key="3">
    <source>
        <dbReference type="Proteomes" id="UP001597183"/>
    </source>
</evidence>
<sequence>MALAVGGVAMVWPAPTAPPPAAVAPVADERMVAGPLDGRTAAWLTVGDAAARVRVRFARLPGLLYRISTASDAGVVPVVSRRDGRVTLRLNEADGDGLDEVRIVLNRNVRWDIRLPAGAGEQQLNLRDGRVRRVEVGAAGLAEVWLPEPDGTVPVVFTGGIGTAVVSVRYGTPVRIHLTQGAGSVETPWLANNGTAAGTVLRESDFRQALDRYAIRADGGIGALVLRRPADRDPQDVPGPVVQQPGPANGQPEPPAEQPRRAGQPKGTGQLKGAEQPKGTGQLKGAEKPKGTGQPKRAGQPKGTGQSKNAEQPKRVTGQPKSSGKRPASSTRRPGSASTPDLSDRRTRRAKANTNGSVAVPGSPRHGTQPSRAPVTDDPTRSATAGTGRPPRNGATPTKEARDRTGEAVGAGRVER</sequence>
<dbReference type="EMBL" id="JBHTMK010000052">
    <property type="protein sequence ID" value="MFD1371718.1"/>
    <property type="molecule type" value="Genomic_DNA"/>
</dbReference>
<feature type="compositionally biased region" description="Polar residues" evidence="1">
    <location>
        <begin position="328"/>
        <end position="341"/>
    </location>
</feature>
<organism evidence="2 3">
    <name type="scientific">Actinoplanes sichuanensis</name>
    <dbReference type="NCBI Taxonomy" id="512349"/>
    <lineage>
        <taxon>Bacteria</taxon>
        <taxon>Bacillati</taxon>
        <taxon>Actinomycetota</taxon>
        <taxon>Actinomycetes</taxon>
        <taxon>Micromonosporales</taxon>
        <taxon>Micromonosporaceae</taxon>
        <taxon>Actinoplanes</taxon>
    </lineage>
</organism>
<name>A0ABW4AN48_9ACTN</name>